<accession>A0A1W1BAG7</accession>
<dbReference type="InterPro" id="IPR036365">
    <property type="entry name" value="PGBD-like_sf"/>
</dbReference>
<dbReference type="Pfam" id="PF01510">
    <property type="entry name" value="Amidase_2"/>
    <property type="match status" value="1"/>
</dbReference>
<dbReference type="EMBL" id="FPHG01000001">
    <property type="protein sequence ID" value="SFV50534.1"/>
    <property type="molecule type" value="Genomic_DNA"/>
</dbReference>
<evidence type="ECO:0000259" key="1">
    <source>
        <dbReference type="SMART" id="SM00701"/>
    </source>
</evidence>
<dbReference type="InterPro" id="IPR002477">
    <property type="entry name" value="Peptidoglycan-bd-like"/>
</dbReference>
<protein>
    <submittedName>
        <fullName evidence="2">Phage lysin, N-acetylmuramoyl-L-alanine amidase #T7-like gp3.5</fullName>
        <ecNumber evidence="2">3.5.1.28</ecNumber>
    </submittedName>
</protein>
<dbReference type="SUPFAM" id="SSF55846">
    <property type="entry name" value="N-acetylmuramoyl-L-alanine amidase-like"/>
    <property type="match status" value="1"/>
</dbReference>
<reference evidence="2" key="1">
    <citation type="submission" date="2016-10" db="EMBL/GenBank/DDBJ databases">
        <authorList>
            <person name="de Groot N.N."/>
        </authorList>
    </citation>
    <scope>NUCLEOTIDE SEQUENCE</scope>
</reference>
<proteinExistence type="predicted"/>
<evidence type="ECO:0000313" key="2">
    <source>
        <dbReference type="EMBL" id="SFV50534.1"/>
    </source>
</evidence>
<dbReference type="InterPro" id="IPR036366">
    <property type="entry name" value="PGBDSf"/>
</dbReference>
<name>A0A1W1BAG7_9ZZZZ</name>
<dbReference type="InterPro" id="IPR036505">
    <property type="entry name" value="Amidase/PGRP_sf"/>
</dbReference>
<dbReference type="SMART" id="SM00701">
    <property type="entry name" value="PGRP"/>
    <property type="match status" value="1"/>
</dbReference>
<dbReference type="SUPFAM" id="SSF47090">
    <property type="entry name" value="PGBD-like"/>
    <property type="match status" value="2"/>
</dbReference>
<dbReference type="InterPro" id="IPR006619">
    <property type="entry name" value="PGRP_domain_met/bac"/>
</dbReference>
<organism evidence="2">
    <name type="scientific">hydrothermal vent metagenome</name>
    <dbReference type="NCBI Taxonomy" id="652676"/>
    <lineage>
        <taxon>unclassified sequences</taxon>
        <taxon>metagenomes</taxon>
        <taxon>ecological metagenomes</taxon>
    </lineage>
</organism>
<dbReference type="EC" id="3.5.1.28" evidence="2"/>
<dbReference type="AlphaFoldDB" id="A0A1W1BAG7"/>
<dbReference type="GO" id="GO:0008270">
    <property type="term" value="F:zinc ion binding"/>
    <property type="evidence" value="ECO:0007669"/>
    <property type="project" value="InterPro"/>
</dbReference>
<keyword evidence="2" id="KW-0378">Hydrolase</keyword>
<feature type="domain" description="Peptidoglycan recognition protein family" evidence="1">
    <location>
        <begin position="1"/>
        <end position="121"/>
    </location>
</feature>
<dbReference type="Gene3D" id="1.10.101.10">
    <property type="entry name" value="PGBD-like superfamily/PGBD"/>
    <property type="match status" value="2"/>
</dbReference>
<dbReference type="CDD" id="cd06583">
    <property type="entry name" value="PGRP"/>
    <property type="match status" value="1"/>
</dbReference>
<dbReference type="GO" id="GO:0008745">
    <property type="term" value="F:N-acetylmuramoyl-L-alanine amidase activity"/>
    <property type="evidence" value="ECO:0007669"/>
    <property type="project" value="UniProtKB-EC"/>
</dbReference>
<dbReference type="GO" id="GO:0009253">
    <property type="term" value="P:peptidoglycan catabolic process"/>
    <property type="evidence" value="ECO:0007669"/>
    <property type="project" value="InterPro"/>
</dbReference>
<sequence length="303" mass="34989">MSRTIFRKPRRRVERVFIHCSASDNPKHDNVATMRRWHLARGFNDIGYHFFIHKNGKISRGRDIEKTPAAQRGNNTGTIAICLHGLRKEKFTTLQFKAIRAICSDINDSYFKNISFHGHKEVSAKACPVFDYKKVLKLDRFGSLGLDNTVISGVENKEDDFQEINYKDRGDRVKELQRLLGIKADGDYGKKTLKSVKSFKRQHGLYNSGVVTEEVWKLLKKPILDNVRTDDVSKLPDLKTGSRGASVELLQELLFIKVDGRFGEHTARAVMSFKEKHGYYPSDLVQKHIWKLLFKVRRVPHYE</sequence>
<dbReference type="InterPro" id="IPR002502">
    <property type="entry name" value="Amidase_domain"/>
</dbReference>
<dbReference type="Gene3D" id="3.40.80.10">
    <property type="entry name" value="Peptidoglycan recognition protein-like"/>
    <property type="match status" value="1"/>
</dbReference>
<dbReference type="Pfam" id="PF01471">
    <property type="entry name" value="PG_binding_1"/>
    <property type="match status" value="1"/>
</dbReference>
<gene>
    <name evidence="2" type="ORF">MNB_SV-9-1299</name>
</gene>